<protein>
    <recommendedName>
        <fullName evidence="4">TIGR03503 family protein</fullName>
    </recommendedName>
</protein>
<feature type="transmembrane region" description="Helical" evidence="1">
    <location>
        <begin position="375"/>
        <end position="393"/>
    </location>
</feature>
<sequence>MGGRMFKFNATALTLALIILFGTSNSFSEENNEKELSMSLLNNRFRVDPTVERITFIIRRIKQSQPAILVRPDGKKYYAWRNPENVHWYQNSLMDIISIEKPMPGPWQAIGKIDSQNKIQLVSNLTLQADTLPKRLFNGEIIKFKAQLLNQGNPLLIKDFLDNVKLKVTFHKLTSEDNALEQNILPIAEITDEFADNGKKFDEYPGDGIFTVPLIIRSQPGKYRVEITSSNDIFLRSEEQIVSIYPNPIKTNFIQGINKNSHQIVFSGKKETIAPGSLTASVEYFDNKNTSTIIQNTTKEREMTLILNLANKGTVGTLNLYSSIYANDMDSNRPLHFIIEKNYRILKQMDYKLIQEVEESKLKIQQNKKKNIRNIIVIMISNITIVGLAVWFARRLKRH</sequence>
<accession>A0A084CNH6</accession>
<dbReference type="AlphaFoldDB" id="A0A084CNH6"/>
<evidence type="ECO:0000313" key="2">
    <source>
        <dbReference type="EMBL" id="KEY91355.1"/>
    </source>
</evidence>
<dbReference type="Proteomes" id="UP000053784">
    <property type="component" value="Unassembled WGS sequence"/>
</dbReference>
<dbReference type="NCBIfam" id="TIGR03503">
    <property type="entry name" value="TIGR03503 family protein"/>
    <property type="match status" value="1"/>
</dbReference>
<name>A0A084CNH6_9GAMM</name>
<gene>
    <name evidence="2" type="ORF">CF67_02005</name>
</gene>
<evidence type="ECO:0008006" key="4">
    <source>
        <dbReference type="Google" id="ProtNLM"/>
    </source>
</evidence>
<keyword evidence="1" id="KW-0472">Membrane</keyword>
<evidence type="ECO:0000313" key="3">
    <source>
        <dbReference type="Proteomes" id="UP000053784"/>
    </source>
</evidence>
<dbReference type="eggNOG" id="COG2304">
    <property type="taxonomic scope" value="Bacteria"/>
</dbReference>
<keyword evidence="1" id="KW-1133">Transmembrane helix</keyword>
<evidence type="ECO:0000256" key="1">
    <source>
        <dbReference type="SAM" id="Phobius"/>
    </source>
</evidence>
<comment type="caution">
    <text evidence="2">The sequence shown here is derived from an EMBL/GenBank/DDBJ whole genome shotgun (WGS) entry which is preliminary data.</text>
</comment>
<reference evidence="2 3" key="1">
    <citation type="submission" date="2014-03" db="EMBL/GenBank/DDBJ databases">
        <title>Selection and divergence in the genomes of co-occurring obligate luminous symbionts with specific hosts.</title>
        <authorList>
            <person name="Hendry T.A."/>
            <person name="de Wet J.R."/>
            <person name="Dunlap P.V."/>
        </authorList>
    </citation>
    <scope>NUCLEOTIDE SEQUENCE [LARGE SCALE GENOMIC DNA]</scope>
    <source>
        <strain evidence="2 3">Ppalp.1</strain>
    </source>
</reference>
<keyword evidence="3" id="KW-1185">Reference proteome</keyword>
<proteinExistence type="predicted"/>
<dbReference type="EMBL" id="JGVK01000012">
    <property type="protein sequence ID" value="KEY91355.1"/>
    <property type="molecule type" value="Genomic_DNA"/>
</dbReference>
<dbReference type="STRING" id="1179155.CF67_02005"/>
<organism evidence="2 3">
    <name type="scientific">Candidatus Photodesmus blepharonis</name>
    <dbReference type="NCBI Taxonomy" id="1179155"/>
    <lineage>
        <taxon>Bacteria</taxon>
        <taxon>Pseudomonadati</taxon>
        <taxon>Pseudomonadota</taxon>
        <taxon>Gammaproteobacteria</taxon>
        <taxon>Vibrionales</taxon>
        <taxon>Vibrionaceae</taxon>
        <taxon>Candidatus Photodesmus</taxon>
    </lineage>
</organism>
<dbReference type="InterPro" id="IPR020010">
    <property type="entry name" value="CHP03503"/>
</dbReference>
<keyword evidence="1" id="KW-0812">Transmembrane</keyword>